<dbReference type="HOGENOM" id="CLU_016936_0_0_1"/>
<dbReference type="Pfam" id="PF08238">
    <property type="entry name" value="Sel1"/>
    <property type="match status" value="4"/>
</dbReference>
<dbReference type="Proteomes" id="UP000022910">
    <property type="component" value="Unassembled WGS sequence"/>
</dbReference>
<dbReference type="PANTHER" id="PTHR43628:SF1">
    <property type="entry name" value="CHITIN SYNTHASE REGULATORY FACTOR 2-RELATED"/>
    <property type="match status" value="1"/>
</dbReference>
<sequence length="657" mass="74812">MQYKLGYFYEIQNDLKKSFYWYQKSAENNNKFAQYNLGLYYQNGWGIEKTDEIEAFKWYEKSAKQDNSDAQNYLGFLYKNGINIQIDLEKSFYWYQKSAENGNKIAQYNLSNFYRYGLEIEKNEIKAKEWYEKLAGSNNKFFIENNELINTYNIDSNINDNNNNLFNNIQFDEPIINANCEANSEFITVKATIFPGISDTSYSEAEKLQKLLISRKDDIDHILELQPVYAIGADFQKNSTRPCITCWVAKSLDITVLECLETIFEDQFEVIYKIVVPLNINENNNQNLNTSNYFANNEENLKDEDGNDSNNGNSNGGGSGSNNRQNGNNNNNNGNNSNNNTGNSGNIISNNDSDDSGNNNYGGDDDDDGDGDDNNSGKKKVDRIYISSKVNAEVINSEFLQDFNISANLWAEIIPFEEDIKILEYDVDVNVCGVGDMLSNQCSLFNGKGLGYLLHSVEVHISPLPNNGNNLFGLKGTSQPRQINRNIEISKGNEKSYEGKVGISKTPGVDFTGPNTKGERWLYQYIDNNLDKDGSHRENFVPGVHSSQWFIYEGMHGFCITITQVLRCEITCGWRRFLPNTKTLLQKFPIMAHNLKVTFNDLENFNCKLKNLNKTCYYNSDDIGVIIGSNENENKIVNKPQNIQNLVGKIDRSLELK</sequence>
<comment type="caution">
    <text evidence="2">The sequence shown here is derived from an EMBL/GenBank/DDBJ whole genome shotgun (WGS) entry which is preliminary data.</text>
</comment>
<feature type="region of interest" description="Disordered" evidence="1">
    <location>
        <begin position="298"/>
        <end position="379"/>
    </location>
</feature>
<dbReference type="AlphaFoldDB" id="A0A015JPE3"/>
<dbReference type="PANTHER" id="PTHR43628">
    <property type="entry name" value="ACTIVATOR OF C KINASE PROTEIN 1-RELATED"/>
    <property type="match status" value="1"/>
</dbReference>
<dbReference type="OrthoDB" id="2447036at2759"/>
<gene>
    <name evidence="2" type="ORF">RirG_078830</name>
</gene>
<name>A0A015JPE3_RHIIW</name>
<dbReference type="EMBL" id="JEMT01016131">
    <property type="protein sequence ID" value="EXX71402.1"/>
    <property type="molecule type" value="Genomic_DNA"/>
</dbReference>
<dbReference type="SUPFAM" id="SSF81901">
    <property type="entry name" value="HCP-like"/>
    <property type="match status" value="1"/>
</dbReference>
<evidence type="ECO:0000313" key="3">
    <source>
        <dbReference type="Proteomes" id="UP000022910"/>
    </source>
</evidence>
<dbReference type="Gene3D" id="1.25.40.10">
    <property type="entry name" value="Tetratricopeptide repeat domain"/>
    <property type="match status" value="1"/>
</dbReference>
<feature type="compositionally biased region" description="Low complexity" evidence="1">
    <location>
        <begin position="321"/>
        <end position="362"/>
    </location>
</feature>
<accession>A0A015JPE3</accession>
<evidence type="ECO:0000256" key="1">
    <source>
        <dbReference type="SAM" id="MobiDB-lite"/>
    </source>
</evidence>
<feature type="compositionally biased region" description="Acidic residues" evidence="1">
    <location>
        <begin position="363"/>
        <end position="373"/>
    </location>
</feature>
<reference evidence="2 3" key="1">
    <citation type="submission" date="2014-02" db="EMBL/GenBank/DDBJ databases">
        <title>Single nucleus genome sequencing reveals high similarity among nuclei of an endomycorrhizal fungus.</title>
        <authorList>
            <person name="Lin K."/>
            <person name="Geurts R."/>
            <person name="Zhang Z."/>
            <person name="Limpens E."/>
            <person name="Saunders D.G."/>
            <person name="Mu D."/>
            <person name="Pang E."/>
            <person name="Cao H."/>
            <person name="Cha H."/>
            <person name="Lin T."/>
            <person name="Zhou Q."/>
            <person name="Shang Y."/>
            <person name="Li Y."/>
            <person name="Ivanov S."/>
            <person name="Sharma T."/>
            <person name="Velzen R.V."/>
            <person name="Ruijter N.D."/>
            <person name="Aanen D.K."/>
            <person name="Win J."/>
            <person name="Kamoun S."/>
            <person name="Bisseling T."/>
            <person name="Huang S."/>
        </authorList>
    </citation>
    <scope>NUCLEOTIDE SEQUENCE [LARGE SCALE GENOMIC DNA]</scope>
    <source>
        <strain evidence="3">DAOM197198w</strain>
    </source>
</reference>
<evidence type="ECO:0000313" key="2">
    <source>
        <dbReference type="EMBL" id="EXX71402.1"/>
    </source>
</evidence>
<dbReference type="SMART" id="SM00671">
    <property type="entry name" value="SEL1"/>
    <property type="match status" value="4"/>
</dbReference>
<proteinExistence type="predicted"/>
<protein>
    <submittedName>
        <fullName evidence="2">Ack1p</fullName>
    </submittedName>
</protein>
<dbReference type="InterPro" id="IPR006597">
    <property type="entry name" value="Sel1-like"/>
</dbReference>
<dbReference type="InterPro" id="IPR052945">
    <property type="entry name" value="Mitotic_Regulator"/>
</dbReference>
<organism evidence="2 3">
    <name type="scientific">Rhizophagus irregularis (strain DAOM 197198w)</name>
    <name type="common">Glomus intraradices</name>
    <dbReference type="NCBI Taxonomy" id="1432141"/>
    <lineage>
        <taxon>Eukaryota</taxon>
        <taxon>Fungi</taxon>
        <taxon>Fungi incertae sedis</taxon>
        <taxon>Mucoromycota</taxon>
        <taxon>Glomeromycotina</taxon>
        <taxon>Glomeromycetes</taxon>
        <taxon>Glomerales</taxon>
        <taxon>Glomeraceae</taxon>
        <taxon>Rhizophagus</taxon>
    </lineage>
</organism>
<keyword evidence="3" id="KW-1185">Reference proteome</keyword>
<dbReference type="InterPro" id="IPR011990">
    <property type="entry name" value="TPR-like_helical_dom_sf"/>
</dbReference>